<name>A0A1V6R447_9EURO</name>
<keyword evidence="2" id="KW-1185">Reference proteome</keyword>
<comment type="caution">
    <text evidence="1">The sequence shown here is derived from an EMBL/GenBank/DDBJ whole genome shotgun (WGS) entry which is preliminary data.</text>
</comment>
<dbReference type="Proteomes" id="UP000191612">
    <property type="component" value="Unassembled WGS sequence"/>
</dbReference>
<dbReference type="EMBL" id="MDYO01000017">
    <property type="protein sequence ID" value="OQD96067.1"/>
    <property type="molecule type" value="Genomic_DNA"/>
</dbReference>
<proteinExistence type="predicted"/>
<organism evidence="1 2">
    <name type="scientific">Penicillium solitum</name>
    <dbReference type="NCBI Taxonomy" id="60172"/>
    <lineage>
        <taxon>Eukaryota</taxon>
        <taxon>Fungi</taxon>
        <taxon>Dikarya</taxon>
        <taxon>Ascomycota</taxon>
        <taxon>Pezizomycotina</taxon>
        <taxon>Eurotiomycetes</taxon>
        <taxon>Eurotiomycetidae</taxon>
        <taxon>Eurotiales</taxon>
        <taxon>Aspergillaceae</taxon>
        <taxon>Penicillium</taxon>
    </lineage>
</organism>
<protein>
    <submittedName>
        <fullName evidence="1">Uncharacterized protein</fullName>
    </submittedName>
</protein>
<dbReference type="AlphaFoldDB" id="A0A1V6R447"/>
<evidence type="ECO:0000313" key="1">
    <source>
        <dbReference type="EMBL" id="OQD96067.1"/>
    </source>
</evidence>
<sequence>MLATLKTHADARRYDQAEKIATDFKKELATKGYTAAYTDPIERPPVPDYRKIDADQTISDNEDAAGFNEGMEQWMRKYVAVSNAARQSPSHIQVIYKADDVHKHIVEACSA</sequence>
<evidence type="ECO:0000313" key="2">
    <source>
        <dbReference type="Proteomes" id="UP000191612"/>
    </source>
</evidence>
<reference evidence="2" key="1">
    <citation type="journal article" date="2017" name="Nat. Microbiol.">
        <title>Global analysis of biosynthetic gene clusters reveals vast potential of secondary metabolite production in Penicillium species.</title>
        <authorList>
            <person name="Nielsen J.C."/>
            <person name="Grijseels S."/>
            <person name="Prigent S."/>
            <person name="Ji B."/>
            <person name="Dainat J."/>
            <person name="Nielsen K.F."/>
            <person name="Frisvad J.C."/>
            <person name="Workman M."/>
            <person name="Nielsen J."/>
        </authorList>
    </citation>
    <scope>NUCLEOTIDE SEQUENCE [LARGE SCALE GENOMIC DNA]</scope>
    <source>
        <strain evidence="2">IBT 29525</strain>
    </source>
</reference>
<gene>
    <name evidence="1" type="ORF">PENSOL_c017G04494</name>
</gene>
<accession>A0A1V6R447</accession>